<feature type="compositionally biased region" description="Pro residues" evidence="2">
    <location>
        <begin position="111"/>
        <end position="129"/>
    </location>
</feature>
<dbReference type="InterPro" id="IPR001849">
    <property type="entry name" value="PH_domain"/>
</dbReference>
<dbReference type="RefSeq" id="XP_032832815.1">
    <property type="nucleotide sequence ID" value="XM_032976924.1"/>
</dbReference>
<proteinExistence type="predicted"/>
<dbReference type="AlphaFoldDB" id="A0AAJ7UCP8"/>
<dbReference type="Proteomes" id="UP001318040">
    <property type="component" value="Chromosome 61"/>
</dbReference>
<dbReference type="SMART" id="SM00233">
    <property type="entry name" value="PH"/>
    <property type="match status" value="3"/>
</dbReference>
<feature type="region of interest" description="Disordered" evidence="2">
    <location>
        <begin position="54"/>
        <end position="148"/>
    </location>
</feature>
<dbReference type="InterPro" id="IPR052227">
    <property type="entry name" value="Arf-Rho-GAP_ANK-PH_domain"/>
</dbReference>
<feature type="compositionally biased region" description="Basic and acidic residues" evidence="2">
    <location>
        <begin position="327"/>
        <end position="336"/>
    </location>
</feature>
<evidence type="ECO:0000313" key="6">
    <source>
        <dbReference type="RefSeq" id="XP_032832815.1"/>
    </source>
</evidence>
<feature type="domain" description="PH" evidence="3">
    <location>
        <begin position="141"/>
        <end position="258"/>
    </location>
</feature>
<feature type="compositionally biased region" description="Basic and acidic residues" evidence="2">
    <location>
        <begin position="75"/>
        <end position="84"/>
    </location>
</feature>
<dbReference type="SUPFAM" id="SSF48350">
    <property type="entry name" value="GTPase activation domain, GAP"/>
    <property type="match status" value="1"/>
</dbReference>
<dbReference type="Gene3D" id="1.10.555.10">
    <property type="entry name" value="Rho GTPase activation protein"/>
    <property type="match status" value="1"/>
</dbReference>
<name>A0AAJ7UCP8_PETMA</name>
<protein>
    <submittedName>
        <fullName evidence="6">Arf-GAP with Rho-GAP domain, ANK repeat and PH domain-containing protein 1-like</fullName>
    </submittedName>
</protein>
<dbReference type="Gene3D" id="3.10.20.90">
    <property type="entry name" value="Phosphatidylinositol 3-kinase Catalytic Subunit, Chain A, domain 1"/>
    <property type="match status" value="1"/>
</dbReference>
<evidence type="ECO:0000259" key="3">
    <source>
        <dbReference type="PROSITE" id="PS50003"/>
    </source>
</evidence>
<feature type="region of interest" description="Disordered" evidence="2">
    <location>
        <begin position="310"/>
        <end position="393"/>
    </location>
</feature>
<dbReference type="PROSITE" id="PS50238">
    <property type="entry name" value="RHOGAP"/>
    <property type="match status" value="1"/>
</dbReference>
<dbReference type="PROSITE" id="PS50003">
    <property type="entry name" value="PH_DOMAIN"/>
    <property type="match status" value="1"/>
</dbReference>
<dbReference type="GO" id="GO:0005547">
    <property type="term" value="F:phosphatidylinositol-3,4,5-trisphosphate binding"/>
    <property type="evidence" value="ECO:0007669"/>
    <property type="project" value="TreeGrafter"/>
</dbReference>
<dbReference type="PANTHER" id="PTHR45899">
    <property type="entry name" value="RHO GTPASE ACTIVATING PROTEIN AT 15B, ISOFORM C"/>
    <property type="match status" value="1"/>
</dbReference>
<feature type="compositionally biased region" description="Low complexity" evidence="2">
    <location>
        <begin position="349"/>
        <end position="363"/>
    </location>
</feature>
<evidence type="ECO:0000256" key="1">
    <source>
        <dbReference type="ARBA" id="ARBA00022468"/>
    </source>
</evidence>
<evidence type="ECO:0000256" key="2">
    <source>
        <dbReference type="SAM" id="MobiDB-lite"/>
    </source>
</evidence>
<feature type="compositionally biased region" description="Basic and acidic residues" evidence="2">
    <location>
        <begin position="7"/>
        <end position="25"/>
    </location>
</feature>
<dbReference type="InterPro" id="IPR008936">
    <property type="entry name" value="Rho_GTPase_activation_prot"/>
</dbReference>
<feature type="compositionally biased region" description="Low complexity" evidence="2">
    <location>
        <begin position="311"/>
        <end position="326"/>
    </location>
</feature>
<dbReference type="GO" id="GO:0005096">
    <property type="term" value="F:GTPase activator activity"/>
    <property type="evidence" value="ECO:0007669"/>
    <property type="project" value="UniProtKB-KW"/>
</dbReference>
<dbReference type="GO" id="GO:0007165">
    <property type="term" value="P:signal transduction"/>
    <property type="evidence" value="ECO:0007669"/>
    <property type="project" value="InterPro"/>
</dbReference>
<feature type="region of interest" description="Disordered" evidence="2">
    <location>
        <begin position="1"/>
        <end position="30"/>
    </location>
</feature>
<dbReference type="KEGG" id="pmrn:116955680"/>
<dbReference type="PANTHER" id="PTHR45899:SF2">
    <property type="entry name" value="RHO GTPASE ACTIVATING PROTEIN AT 15B, ISOFORM C"/>
    <property type="match status" value="1"/>
</dbReference>
<dbReference type="InterPro" id="IPR011993">
    <property type="entry name" value="PH-like_dom_sf"/>
</dbReference>
<dbReference type="Pfam" id="PF00169">
    <property type="entry name" value="PH"/>
    <property type="match status" value="1"/>
</dbReference>
<dbReference type="SMART" id="SM00324">
    <property type="entry name" value="RhoGAP"/>
    <property type="match status" value="1"/>
</dbReference>
<evidence type="ECO:0000259" key="4">
    <source>
        <dbReference type="PROSITE" id="PS50238"/>
    </source>
</evidence>
<keyword evidence="1" id="KW-0343">GTPase activation</keyword>
<dbReference type="SUPFAM" id="SSF50729">
    <property type="entry name" value="PH domain-like"/>
    <property type="match status" value="2"/>
</dbReference>
<dbReference type="InterPro" id="IPR000198">
    <property type="entry name" value="RhoGAP_dom"/>
</dbReference>
<sequence>MPPPESSSRRPHGDGGAVERRDRASARLGPRFSAAIVDGAGVREQHQLPLSSHPFFLGAGAARPSPRPVRSLTDGGERSQRADEEKEEEEKQEEEEERAAPAELARRSSAPPAPVSAPPTSPTSPPGSPRDPALSPGGSPRPLLKGYLYKTPSCTKPIVERRSRDEFSRRRCELSSGELRYFDGERSSTPNGRVPCGLVCSLSTRGEANPLQHGFENTFELCVAAEGERGDGERLYLFGAESEEACHDWVTQLARCCEPPPPDPLLALPWERLGRLEFRDGYCSQRWRRGWFALVRCSLFFLPDDSGDGPGDAAAAGPDGALPNGAAEREEAEERAALTSGVETERQESTAAAAAATVAPRSRSASEEVAPAGEATSERAEQQEESGGARRLDSVSLNKLRELSVMTPSEEGDRREVLVLGERRRMLCVRASGRLCSAGWLAALRKASEGRSGELSLVQLTDGDVPVIVSKCLAYVTQYGLACEGVYRKTGVNSRIAALLSALRGDARSVRLADGAFHVDDVTTALRRFLREVEPSLFTTQLRQRWADNAREPCEEAMLAGYRELIRALPPVNRATLTEIIAHLHCVQSYAALNHMTSHNLAIVFTPSLFHTEGKSGAEGLVLEHLIAHYPSLFHVSEEQLRARQQETDLIVQMSGSSCLSKERAGDMIMEVYLLHKDSDSCLSLQVSAAMTSQELAEEVLEMRPGAEPGGAPWATFEVIAGGELERALHYRQRVLDTVLQWRLHADFQTHYLIVRPHPAATAMQHYLEQSGAVLRWEGPVRLREEATRLGELLPVSRFHEKFLVVSAGVATVYRDARASRADREWAVSSLTVYRGVRKKLRPPTEFGVTVFHGRQQWYLCFDNEADFLHWHASILYTQHDGDLWGAARAAGGAAGRGAAVRRVGKRSLVSLRGEQSEIRRSLAALSAAAAAIASPEA</sequence>
<organism evidence="5 6">
    <name type="scientific">Petromyzon marinus</name>
    <name type="common">Sea lamprey</name>
    <dbReference type="NCBI Taxonomy" id="7757"/>
    <lineage>
        <taxon>Eukaryota</taxon>
        <taxon>Metazoa</taxon>
        <taxon>Chordata</taxon>
        <taxon>Craniata</taxon>
        <taxon>Vertebrata</taxon>
        <taxon>Cyclostomata</taxon>
        <taxon>Hyperoartia</taxon>
        <taxon>Petromyzontiformes</taxon>
        <taxon>Petromyzontidae</taxon>
        <taxon>Petromyzon</taxon>
    </lineage>
</organism>
<feature type="compositionally biased region" description="Basic and acidic residues" evidence="2">
    <location>
        <begin position="376"/>
        <end position="393"/>
    </location>
</feature>
<gene>
    <name evidence="6" type="primary">LOC116955680</name>
</gene>
<dbReference type="Gene3D" id="2.30.29.30">
    <property type="entry name" value="Pleckstrin-homology domain (PH domain)/Phosphotyrosine-binding domain (PTB)"/>
    <property type="match status" value="2"/>
</dbReference>
<feature type="compositionally biased region" description="Acidic residues" evidence="2">
    <location>
        <begin position="85"/>
        <end position="97"/>
    </location>
</feature>
<reference evidence="6" key="1">
    <citation type="submission" date="2025-08" db="UniProtKB">
        <authorList>
            <consortium name="RefSeq"/>
        </authorList>
    </citation>
    <scope>IDENTIFICATION</scope>
    <source>
        <tissue evidence="6">Sperm</tissue>
    </source>
</reference>
<feature type="domain" description="Rho-GAP" evidence="4">
    <location>
        <begin position="455"/>
        <end position="634"/>
    </location>
</feature>
<dbReference type="GO" id="GO:0005737">
    <property type="term" value="C:cytoplasm"/>
    <property type="evidence" value="ECO:0007669"/>
    <property type="project" value="TreeGrafter"/>
</dbReference>
<accession>A0AAJ7UCP8</accession>
<evidence type="ECO:0000313" key="5">
    <source>
        <dbReference type="Proteomes" id="UP001318040"/>
    </source>
</evidence>
<dbReference type="Pfam" id="PF00620">
    <property type="entry name" value="RhoGAP"/>
    <property type="match status" value="1"/>
</dbReference>
<keyword evidence="5" id="KW-1185">Reference proteome</keyword>